<protein>
    <recommendedName>
        <fullName evidence="3">Glycosyltransferase family 2 protein</fullName>
    </recommendedName>
</protein>
<sequence>MHLATWRMMYLPPYRIAAQHSDRIPLLLSLSIGRWRMGEPAGSRLACSWSFYPPCRTSIALRRHCVDSLCMVTLCAFSCTKNQDRTTWGLSTTPNVICTIRYLAPQVQPIHLVLSVIGFKSWRSVTSSWWSLRSPSAKLSIESGISEKFGSHPQATPVVVAIPRTELAYSEWCGTLDIEEWRRWHQPRLDLVIVTNDRPSSLRRLLLSLKTSVFFGDRVNLHINVEQTADPETREIVHSLNWTNGDIIVRHRVILGGLLPAIVESWYPSSNDSYGLILEDDVEVSPMFYAWTKMALLRYRYGPEVHLSNHLFGISLYQQKIIELRPEGRRPFDPRKLFEAHKLTFPDTPYTSQIPCSWGAVYFPEHWREFHSYLIDRLSERKLAISDVIVPDIRSNRWTKSWKKYFIELVYLRGYVMLYPNFAHFISLSTNHLEMGVHVRGDMSAREFLRKKALFDLPLMPLPQELKSGDTPSILDLPLGSLPRWESLPVVDLWGHLSSGEDIVRTGQTRHQHLMPGCPLAESICFGIRREPAPVHYS</sequence>
<keyword evidence="2" id="KW-1185">Reference proteome</keyword>
<name>A0A9P6DMC3_9AGAM</name>
<dbReference type="SUPFAM" id="SSF53448">
    <property type="entry name" value="Nucleotide-diphospho-sugar transferases"/>
    <property type="match status" value="1"/>
</dbReference>
<comment type="caution">
    <text evidence="1">The sequence shown here is derived from an EMBL/GenBank/DDBJ whole genome shotgun (WGS) entry which is preliminary data.</text>
</comment>
<dbReference type="EMBL" id="MU129101">
    <property type="protein sequence ID" value="KAF9506752.1"/>
    <property type="molecule type" value="Genomic_DNA"/>
</dbReference>
<dbReference type="PANTHER" id="PTHR33604">
    <property type="entry name" value="OSJNBA0004B13.7 PROTEIN"/>
    <property type="match status" value="1"/>
</dbReference>
<dbReference type="OrthoDB" id="2020070at2759"/>
<evidence type="ECO:0008006" key="3">
    <source>
        <dbReference type="Google" id="ProtNLM"/>
    </source>
</evidence>
<reference evidence="1" key="1">
    <citation type="journal article" date="2020" name="Nat. Commun.">
        <title>Large-scale genome sequencing of mycorrhizal fungi provides insights into the early evolution of symbiotic traits.</title>
        <authorList>
            <person name="Miyauchi S."/>
            <person name="Kiss E."/>
            <person name="Kuo A."/>
            <person name="Drula E."/>
            <person name="Kohler A."/>
            <person name="Sanchez-Garcia M."/>
            <person name="Morin E."/>
            <person name="Andreopoulos B."/>
            <person name="Barry K.W."/>
            <person name="Bonito G."/>
            <person name="Buee M."/>
            <person name="Carver A."/>
            <person name="Chen C."/>
            <person name="Cichocki N."/>
            <person name="Clum A."/>
            <person name="Culley D."/>
            <person name="Crous P.W."/>
            <person name="Fauchery L."/>
            <person name="Girlanda M."/>
            <person name="Hayes R.D."/>
            <person name="Keri Z."/>
            <person name="LaButti K."/>
            <person name="Lipzen A."/>
            <person name="Lombard V."/>
            <person name="Magnuson J."/>
            <person name="Maillard F."/>
            <person name="Murat C."/>
            <person name="Nolan M."/>
            <person name="Ohm R.A."/>
            <person name="Pangilinan J."/>
            <person name="Pereira M.F."/>
            <person name="Perotto S."/>
            <person name="Peter M."/>
            <person name="Pfister S."/>
            <person name="Riley R."/>
            <person name="Sitrit Y."/>
            <person name="Stielow J.B."/>
            <person name="Szollosi G."/>
            <person name="Zifcakova L."/>
            <person name="Stursova M."/>
            <person name="Spatafora J.W."/>
            <person name="Tedersoo L."/>
            <person name="Vaario L.M."/>
            <person name="Yamada A."/>
            <person name="Yan M."/>
            <person name="Wang P."/>
            <person name="Xu J."/>
            <person name="Bruns T."/>
            <person name="Baldrian P."/>
            <person name="Vilgalys R."/>
            <person name="Dunand C."/>
            <person name="Henrissat B."/>
            <person name="Grigoriev I.V."/>
            <person name="Hibbett D."/>
            <person name="Nagy L.G."/>
            <person name="Martin F.M."/>
        </authorList>
    </citation>
    <scope>NUCLEOTIDE SEQUENCE</scope>
    <source>
        <strain evidence="1">UP504</strain>
    </source>
</reference>
<dbReference type="InterPro" id="IPR029044">
    <property type="entry name" value="Nucleotide-diphossugar_trans"/>
</dbReference>
<evidence type="ECO:0000313" key="1">
    <source>
        <dbReference type="EMBL" id="KAF9506752.1"/>
    </source>
</evidence>
<gene>
    <name evidence="1" type="ORF">BS47DRAFT_381485</name>
</gene>
<organism evidence="1 2">
    <name type="scientific">Hydnum rufescens UP504</name>
    <dbReference type="NCBI Taxonomy" id="1448309"/>
    <lineage>
        <taxon>Eukaryota</taxon>
        <taxon>Fungi</taxon>
        <taxon>Dikarya</taxon>
        <taxon>Basidiomycota</taxon>
        <taxon>Agaricomycotina</taxon>
        <taxon>Agaricomycetes</taxon>
        <taxon>Cantharellales</taxon>
        <taxon>Hydnaceae</taxon>
        <taxon>Hydnum</taxon>
    </lineage>
</organism>
<dbReference type="PANTHER" id="PTHR33604:SF3">
    <property type="entry name" value="OSJNBA0004B13.7 PROTEIN"/>
    <property type="match status" value="1"/>
</dbReference>
<dbReference type="AlphaFoldDB" id="A0A9P6DMC3"/>
<dbReference type="Gene3D" id="3.90.550.10">
    <property type="entry name" value="Spore Coat Polysaccharide Biosynthesis Protein SpsA, Chain A"/>
    <property type="match status" value="1"/>
</dbReference>
<evidence type="ECO:0000313" key="2">
    <source>
        <dbReference type="Proteomes" id="UP000886523"/>
    </source>
</evidence>
<dbReference type="Proteomes" id="UP000886523">
    <property type="component" value="Unassembled WGS sequence"/>
</dbReference>
<accession>A0A9P6DMC3</accession>
<proteinExistence type="predicted"/>